<evidence type="ECO:0000313" key="1">
    <source>
        <dbReference type="EMBL" id="MDK2124743.1"/>
    </source>
</evidence>
<sequence>MRRRFWLVLAVLLAWIGLAACSRPPAALPHDAYIWQRQWRPALLQSMASSAGAIRQWRVLAAESDRRGRLQPVAFDAAALRQSGRPVVLVVRIDGQLSQLNLNTLRQQMTQLLAQWRQTGLALSGLEIDHDCATARLSAYADFLAQLKPALAGLPLSITALPAWLESEALPAVLGRVDEVVLQVHAVRNPRQGLFESDQARQWLERFARYDKPFRVALPAYGSRIGFDAAGEVAAVTSEAPGRRAGVIERELVVEPLAVARLLQGLQQKHPANLQGVVWFRLPTAEDQRAWSLSGWLRVVQGQPLQAEPVPLLEAGDVPGLYNLILLNRGNVDAGLPPVIQAPASCELADALAGYSLQLTPAGWQFERQQAGLLAPGMKQRVGWLRCASPPSLKWPAV</sequence>
<name>A0ABT7DXF1_9NEIS</name>
<evidence type="ECO:0000313" key="2">
    <source>
        <dbReference type="Proteomes" id="UP001172778"/>
    </source>
</evidence>
<proteinExistence type="predicted"/>
<accession>A0ABT7DXF1</accession>
<dbReference type="Proteomes" id="UP001172778">
    <property type="component" value="Unassembled WGS sequence"/>
</dbReference>
<gene>
    <name evidence="1" type="ORF">PZA18_11855</name>
</gene>
<comment type="caution">
    <text evidence="1">The sequence shown here is derived from an EMBL/GenBank/DDBJ whole genome shotgun (WGS) entry which is preliminary data.</text>
</comment>
<reference evidence="1" key="1">
    <citation type="submission" date="2023-03" db="EMBL/GenBank/DDBJ databases">
        <title>Chitinimonas shenzhenensis gen. nov., sp. nov., a novel member of family Burkholderiaceae isolated from activated sludge collected in Shen Zhen, China.</title>
        <authorList>
            <person name="Wang X."/>
        </authorList>
    </citation>
    <scope>NUCLEOTIDE SEQUENCE</scope>
    <source>
        <strain evidence="1">DQS-5</strain>
    </source>
</reference>
<dbReference type="EMBL" id="JARRAF010000012">
    <property type="protein sequence ID" value="MDK2124743.1"/>
    <property type="molecule type" value="Genomic_DNA"/>
</dbReference>
<protein>
    <submittedName>
        <fullName evidence="1">DUF3142 domain-containing protein</fullName>
    </submittedName>
</protein>
<dbReference type="Pfam" id="PF11340">
    <property type="entry name" value="DUF3142"/>
    <property type="match status" value="1"/>
</dbReference>
<dbReference type="PROSITE" id="PS51257">
    <property type="entry name" value="PROKAR_LIPOPROTEIN"/>
    <property type="match status" value="1"/>
</dbReference>
<keyword evidence="2" id="KW-1185">Reference proteome</keyword>
<organism evidence="1 2">
    <name type="scientific">Parachitinimonas caeni</name>
    <dbReference type="NCBI Taxonomy" id="3031301"/>
    <lineage>
        <taxon>Bacteria</taxon>
        <taxon>Pseudomonadati</taxon>
        <taxon>Pseudomonadota</taxon>
        <taxon>Betaproteobacteria</taxon>
        <taxon>Neisseriales</taxon>
        <taxon>Chitinibacteraceae</taxon>
        <taxon>Parachitinimonas</taxon>
    </lineage>
</organism>
<dbReference type="InterPro" id="IPR021488">
    <property type="entry name" value="DUF3142"/>
</dbReference>